<protein>
    <submittedName>
        <fullName evidence="1">Uncharacterized protein</fullName>
    </submittedName>
</protein>
<dbReference type="RefSeq" id="WP_010957850.1">
    <property type="nucleotide sequence ID" value="NC_009727.1"/>
</dbReference>
<proteinExistence type="predicted"/>
<organism evidence="1 2">
    <name type="scientific">Coxiella burnetii (strain Dugway 5J108-111)</name>
    <dbReference type="NCBI Taxonomy" id="434922"/>
    <lineage>
        <taxon>Bacteria</taxon>
        <taxon>Pseudomonadati</taxon>
        <taxon>Pseudomonadota</taxon>
        <taxon>Gammaproteobacteria</taxon>
        <taxon>Legionellales</taxon>
        <taxon>Coxiellaceae</taxon>
        <taxon>Coxiella</taxon>
    </lineage>
</organism>
<name>B5XHB2_COXBN</name>
<evidence type="ECO:0000313" key="1">
    <source>
        <dbReference type="EMBL" id="ACI23132.1"/>
    </source>
</evidence>
<dbReference type="HOGENOM" id="CLU_3355675_0_0_6"/>
<accession>B5XHB2</accession>
<evidence type="ECO:0000313" key="2">
    <source>
        <dbReference type="Proteomes" id="UP000008555"/>
    </source>
</evidence>
<sequence>MATAWHDVKNAQRIEGLDAEAIGIQVKRFEKSAIDL</sequence>
<gene>
    <name evidence="1" type="ORF">CBUD_0918a</name>
</gene>
<dbReference type="AlphaFoldDB" id="B5XHB2"/>
<reference evidence="1 2" key="1">
    <citation type="journal article" date="2009" name="Infect. Immun.">
        <title>Comparative genomics reveal extensive transposon-mediated genomic plasticity and diversity among potential effector proteins within the genus Coxiella.</title>
        <authorList>
            <person name="Beare P.A."/>
            <person name="Unsworth N."/>
            <person name="Andoh M."/>
            <person name="Voth D.E."/>
            <person name="Omsland A."/>
            <person name="Gilk S.D."/>
            <person name="Williams K.P."/>
            <person name="Sobral B.W."/>
            <person name="Kupko J.J.III."/>
            <person name="Porcella S.F."/>
            <person name="Samuel J.E."/>
            <person name="Heinzen R.A."/>
        </authorList>
    </citation>
    <scope>NUCLEOTIDE SEQUENCE [LARGE SCALE GENOMIC DNA]</scope>
    <source>
        <strain evidence="1 2">Dugway 5J108-111</strain>
    </source>
</reference>
<dbReference type="KEGG" id="cbd:CBUD_0918a"/>
<dbReference type="Proteomes" id="UP000008555">
    <property type="component" value="Chromosome"/>
</dbReference>
<dbReference type="EMBL" id="CP000733">
    <property type="protein sequence ID" value="ACI23132.1"/>
    <property type="molecule type" value="Genomic_DNA"/>
</dbReference>